<comment type="caution">
    <text evidence="5">The sequence shown here is derived from an EMBL/GenBank/DDBJ whole genome shotgun (WGS) entry which is preliminary data.</text>
</comment>
<dbReference type="InterPro" id="IPR000086">
    <property type="entry name" value="NUDIX_hydrolase_dom"/>
</dbReference>
<feature type="compositionally biased region" description="Gly residues" evidence="3">
    <location>
        <begin position="102"/>
        <end position="115"/>
    </location>
</feature>
<keyword evidence="6" id="KW-1185">Reference proteome</keyword>
<evidence type="ECO:0000313" key="5">
    <source>
        <dbReference type="EMBL" id="PYC72403.1"/>
    </source>
</evidence>
<dbReference type="InterPro" id="IPR020084">
    <property type="entry name" value="NUDIX_hydrolase_CS"/>
</dbReference>
<dbReference type="Gene3D" id="3.90.79.10">
    <property type="entry name" value="Nucleoside Triphosphate Pyrophosphohydrolase"/>
    <property type="match status" value="2"/>
</dbReference>
<reference evidence="5 6" key="1">
    <citation type="submission" date="2018-03" db="EMBL/GenBank/DDBJ databases">
        <title>Bioinformatic expansion and discovery of thiopeptide antibiotics.</title>
        <authorList>
            <person name="Schwalen C.J."/>
            <person name="Hudson G.A."/>
            <person name="Mitchell D.A."/>
        </authorList>
    </citation>
    <scope>NUCLEOTIDE SEQUENCE [LARGE SCALE GENOMIC DNA]</scope>
    <source>
        <strain evidence="5 6">NRRL 8041</strain>
    </source>
</reference>
<evidence type="ECO:0000313" key="6">
    <source>
        <dbReference type="Proteomes" id="UP000248333"/>
    </source>
</evidence>
<dbReference type="SUPFAM" id="SSF55811">
    <property type="entry name" value="Nudix"/>
    <property type="match status" value="2"/>
</dbReference>
<keyword evidence="2 5" id="KW-0378">Hydrolase</keyword>
<dbReference type="OrthoDB" id="9804442at2"/>
<organism evidence="5 6">
    <name type="scientific">Micromonospora arborensis</name>
    <dbReference type="NCBI Taxonomy" id="2116518"/>
    <lineage>
        <taxon>Bacteria</taxon>
        <taxon>Bacillati</taxon>
        <taxon>Actinomycetota</taxon>
        <taxon>Actinomycetes</taxon>
        <taxon>Micromonosporales</taxon>
        <taxon>Micromonosporaceae</taxon>
        <taxon>Micromonospora</taxon>
    </lineage>
</organism>
<feature type="region of interest" description="Disordered" evidence="3">
    <location>
        <begin position="102"/>
        <end position="143"/>
    </location>
</feature>
<dbReference type="PANTHER" id="PTHR43046:SF2">
    <property type="entry name" value="8-OXO-DGTP DIPHOSPHATASE-RELATED"/>
    <property type="match status" value="1"/>
</dbReference>
<dbReference type="Proteomes" id="UP000248333">
    <property type="component" value="Unassembled WGS sequence"/>
</dbReference>
<evidence type="ECO:0000256" key="2">
    <source>
        <dbReference type="ARBA" id="ARBA00022801"/>
    </source>
</evidence>
<protein>
    <submittedName>
        <fullName evidence="5">NUDIX hydrolase</fullName>
    </submittedName>
</protein>
<name>A0A318P511_9ACTN</name>
<gene>
    <name evidence="5" type="ORF">C7C45_08085</name>
</gene>
<dbReference type="CDD" id="cd02883">
    <property type="entry name" value="NUDIX_Hydrolase"/>
    <property type="match status" value="1"/>
</dbReference>
<dbReference type="PANTHER" id="PTHR43046">
    <property type="entry name" value="GDP-MANNOSE MANNOSYL HYDROLASE"/>
    <property type="match status" value="1"/>
</dbReference>
<dbReference type="AlphaFoldDB" id="A0A318P511"/>
<dbReference type="PROSITE" id="PS51462">
    <property type="entry name" value="NUDIX"/>
    <property type="match status" value="1"/>
</dbReference>
<evidence type="ECO:0000259" key="4">
    <source>
        <dbReference type="PROSITE" id="PS51462"/>
    </source>
</evidence>
<dbReference type="Pfam" id="PF00293">
    <property type="entry name" value="NUDIX"/>
    <property type="match status" value="2"/>
</dbReference>
<dbReference type="EMBL" id="PYBV01000011">
    <property type="protein sequence ID" value="PYC72403.1"/>
    <property type="molecule type" value="Genomic_DNA"/>
</dbReference>
<dbReference type="PROSITE" id="PS00893">
    <property type="entry name" value="NUDIX_BOX"/>
    <property type="match status" value="1"/>
</dbReference>
<dbReference type="InterPro" id="IPR015797">
    <property type="entry name" value="NUDIX_hydrolase-like_dom_sf"/>
</dbReference>
<dbReference type="GO" id="GO:0016787">
    <property type="term" value="F:hydrolase activity"/>
    <property type="evidence" value="ECO:0007669"/>
    <property type="project" value="UniProtKB-KW"/>
</dbReference>
<comment type="cofactor">
    <cofactor evidence="1">
        <name>Mg(2+)</name>
        <dbReference type="ChEBI" id="CHEBI:18420"/>
    </cofactor>
</comment>
<feature type="domain" description="Nudix hydrolase" evidence="4">
    <location>
        <begin position="202"/>
        <end position="345"/>
    </location>
</feature>
<sequence length="346" mass="35247">MELVRRVGAYGILWESGRVLVVRDDVEGEFPGVWRLPGGAVAHAEHPECAVVRAVAGQTALTVAVGPLRAVLADVTTYPEDDVALHTDRLLFELSACDGASGDGASGEGASGEGASGDPASGDPASGDPASGGGASGGGTVRHGVLGDGAGGLVGQARWLTLPEVARLPLAPFSAEALGLPVTPLPPGTRRSYEPFPSPHPDRRLRFGAYGLVTDPAGRILLTQIAAGYPGAGQWHLPGGGTDHGEQPTTGLLRELVEEGGQLGRVVELLGVDNLHNPAALGPEGRPLDWHGVRVIYRVLVDVPTDAVVTESAGGSTARAGWFTRAQAVDLPLSDIAALAIGQSGG</sequence>
<dbReference type="RefSeq" id="WP_110563019.1">
    <property type="nucleotide sequence ID" value="NZ_PYBV01000011.1"/>
</dbReference>
<feature type="compositionally biased region" description="Gly residues" evidence="3">
    <location>
        <begin position="130"/>
        <end position="143"/>
    </location>
</feature>
<proteinExistence type="predicted"/>
<feature type="compositionally biased region" description="Low complexity" evidence="3">
    <location>
        <begin position="116"/>
        <end position="129"/>
    </location>
</feature>
<accession>A0A318P511</accession>
<evidence type="ECO:0000256" key="1">
    <source>
        <dbReference type="ARBA" id="ARBA00001946"/>
    </source>
</evidence>
<evidence type="ECO:0000256" key="3">
    <source>
        <dbReference type="SAM" id="MobiDB-lite"/>
    </source>
</evidence>